<dbReference type="Gene3D" id="1.20.1560.10">
    <property type="entry name" value="ABC transporter type 1, transmembrane domain"/>
    <property type="match status" value="1"/>
</dbReference>
<dbReference type="FunFam" id="3.40.50.300:FF:000221">
    <property type="entry name" value="Multidrug ABC transporter ATP-binding protein"/>
    <property type="match status" value="1"/>
</dbReference>
<dbReference type="EMBL" id="WVIC01000011">
    <property type="protein sequence ID" value="NCJ06255.1"/>
    <property type="molecule type" value="Genomic_DNA"/>
</dbReference>
<dbReference type="GO" id="GO:0005886">
    <property type="term" value="C:plasma membrane"/>
    <property type="evidence" value="ECO:0007669"/>
    <property type="project" value="UniProtKB-SubCell"/>
</dbReference>
<sequence>MGRPQTIQEIAPGLWQIMRRFSPYIRQEWGLVVGALVALLAQVGLRLLEPWPLKFVFDRVIPTAPSGGASGLPWLDGLSPTVLLWGCAIALVSFTGLRALADYSSTVGFALVGNRVLTQVRNDLYRHLQSLSLSFHNQARSGDLTIRVISDVGLLKDVVVTAFLPLLGNVLILIGMVGLMLWLHLELTLLALATMPLFSLTTLRLSRRIKEVSRKQRRQEGAMASTAAEAMGAIQVVKTLSLETRFAKTFSGQSKKSLKDGVKAKRLAAQLERSVDLLIALATALVLGRGAHLVLHGNLTPGDLLVFLSYLKNAFKPVRDFAKYTGRLAKASAAGERILNLLDQTPEIVDLSTACPAPRFQGHVQFQGVQFAYKPDYPILQNISFEAKANQSLAIVGPSGSGKSTLASLLLRLYDPSGGRILMDGMDIRSYTLDSVRSQISVVLQDSLLFAASIWDNIAYGNPQASNDEILQAAQLANAHAFIQQLPQGYDTLVGERGVTLSGGQRQRIAIARAAVRQSPILILDEPTTGLDKDSEQAVIDALQQVAQQCTTLIITHDLTLAATADQLLYLENGEIWERGTHHQLLVNQGRYAALYQLQVARRQSQAEDTHRPKGEDYALFR</sequence>
<keyword evidence="4 9" id="KW-0812">Transmembrane</keyword>
<keyword evidence="7 9" id="KW-1133">Transmembrane helix</keyword>
<feature type="domain" description="ABC transporter" evidence="10">
    <location>
        <begin position="364"/>
        <end position="598"/>
    </location>
</feature>
<dbReference type="PROSITE" id="PS50893">
    <property type="entry name" value="ABC_TRANSPORTER_2"/>
    <property type="match status" value="1"/>
</dbReference>
<evidence type="ECO:0000256" key="7">
    <source>
        <dbReference type="ARBA" id="ARBA00022989"/>
    </source>
</evidence>
<dbReference type="SUPFAM" id="SSF52540">
    <property type="entry name" value="P-loop containing nucleoside triphosphate hydrolases"/>
    <property type="match status" value="1"/>
</dbReference>
<dbReference type="PANTHER" id="PTHR24221">
    <property type="entry name" value="ATP-BINDING CASSETTE SUB-FAMILY B"/>
    <property type="match status" value="1"/>
</dbReference>
<evidence type="ECO:0000259" key="11">
    <source>
        <dbReference type="PROSITE" id="PS50929"/>
    </source>
</evidence>
<evidence type="ECO:0000256" key="2">
    <source>
        <dbReference type="ARBA" id="ARBA00022448"/>
    </source>
</evidence>
<keyword evidence="8 9" id="KW-0472">Membrane</keyword>
<dbReference type="GO" id="GO:0016887">
    <property type="term" value="F:ATP hydrolysis activity"/>
    <property type="evidence" value="ECO:0007669"/>
    <property type="project" value="InterPro"/>
</dbReference>
<dbReference type="InterPro" id="IPR039421">
    <property type="entry name" value="Type_1_exporter"/>
</dbReference>
<dbReference type="PROSITE" id="PS50929">
    <property type="entry name" value="ABC_TM1F"/>
    <property type="match status" value="1"/>
</dbReference>
<feature type="transmembrane region" description="Helical" evidence="9">
    <location>
        <begin position="29"/>
        <end position="48"/>
    </location>
</feature>
<dbReference type="GO" id="GO:0034040">
    <property type="term" value="F:ATPase-coupled lipid transmembrane transporter activity"/>
    <property type="evidence" value="ECO:0007669"/>
    <property type="project" value="TreeGrafter"/>
</dbReference>
<dbReference type="Gene3D" id="3.40.50.300">
    <property type="entry name" value="P-loop containing nucleotide triphosphate hydrolases"/>
    <property type="match status" value="1"/>
</dbReference>
<keyword evidence="6 12" id="KW-0067">ATP-binding</keyword>
<organism evidence="12 13">
    <name type="scientific">Petrachloros mirabilis ULC683</name>
    <dbReference type="NCBI Taxonomy" id="2781853"/>
    <lineage>
        <taxon>Bacteria</taxon>
        <taxon>Bacillati</taxon>
        <taxon>Cyanobacteriota</taxon>
        <taxon>Cyanophyceae</taxon>
        <taxon>Synechococcales</taxon>
        <taxon>Petrachlorosaceae</taxon>
        <taxon>Petrachloros</taxon>
        <taxon>Petrachloros mirabilis</taxon>
    </lineage>
</organism>
<evidence type="ECO:0000256" key="6">
    <source>
        <dbReference type="ARBA" id="ARBA00022840"/>
    </source>
</evidence>
<dbReference type="PANTHER" id="PTHR24221:SF468">
    <property type="entry name" value="ABC TRANSPORTER"/>
    <property type="match status" value="1"/>
</dbReference>
<comment type="subcellular location">
    <subcellularLocation>
        <location evidence="1">Cell membrane</location>
        <topology evidence="1">Multi-pass membrane protein</topology>
    </subcellularLocation>
</comment>
<evidence type="ECO:0000256" key="3">
    <source>
        <dbReference type="ARBA" id="ARBA00022475"/>
    </source>
</evidence>
<feature type="domain" description="ABC transmembrane type-1" evidence="11">
    <location>
        <begin position="33"/>
        <end position="330"/>
    </location>
</feature>
<accession>A0A8K1ZW05</accession>
<dbReference type="GO" id="GO:0005524">
    <property type="term" value="F:ATP binding"/>
    <property type="evidence" value="ECO:0007669"/>
    <property type="project" value="UniProtKB-KW"/>
</dbReference>
<dbReference type="PROSITE" id="PS00211">
    <property type="entry name" value="ABC_TRANSPORTER_1"/>
    <property type="match status" value="1"/>
</dbReference>
<name>A0A8K1ZW05_9CYAN</name>
<feature type="transmembrane region" description="Helical" evidence="9">
    <location>
        <begin position="82"/>
        <end position="101"/>
    </location>
</feature>
<dbReference type="GO" id="GO:0140359">
    <property type="term" value="F:ABC-type transporter activity"/>
    <property type="evidence" value="ECO:0007669"/>
    <property type="project" value="InterPro"/>
</dbReference>
<dbReference type="InterPro" id="IPR036640">
    <property type="entry name" value="ABC1_TM_sf"/>
</dbReference>
<evidence type="ECO:0000256" key="4">
    <source>
        <dbReference type="ARBA" id="ARBA00022692"/>
    </source>
</evidence>
<dbReference type="InterPro" id="IPR017871">
    <property type="entry name" value="ABC_transporter-like_CS"/>
</dbReference>
<dbReference type="CDD" id="cd18564">
    <property type="entry name" value="ABC_6TM_exporter_like"/>
    <property type="match status" value="1"/>
</dbReference>
<gene>
    <name evidence="12" type="ORF">GS597_06940</name>
</gene>
<protein>
    <submittedName>
        <fullName evidence="12">ATP-binding cassette domain-containing protein</fullName>
    </submittedName>
</protein>
<evidence type="ECO:0000313" key="12">
    <source>
        <dbReference type="EMBL" id="NCJ06255.1"/>
    </source>
</evidence>
<dbReference type="Pfam" id="PF00005">
    <property type="entry name" value="ABC_tran"/>
    <property type="match status" value="1"/>
</dbReference>
<keyword evidence="13" id="KW-1185">Reference proteome</keyword>
<reference evidence="12" key="1">
    <citation type="submission" date="2019-12" db="EMBL/GenBank/DDBJ databases">
        <title>High-Quality draft genome sequences of three cyanobacteria isolated from the limestone walls of the Old Cathedral of Coimbra.</title>
        <authorList>
            <person name="Tiago I."/>
            <person name="Soares F."/>
            <person name="Portugal A."/>
        </authorList>
    </citation>
    <scope>NUCLEOTIDE SEQUENCE [LARGE SCALE GENOMIC DNA]</scope>
    <source>
        <strain evidence="12">C</strain>
    </source>
</reference>
<evidence type="ECO:0000256" key="9">
    <source>
        <dbReference type="SAM" id="Phobius"/>
    </source>
</evidence>
<evidence type="ECO:0000256" key="8">
    <source>
        <dbReference type="ARBA" id="ARBA00023136"/>
    </source>
</evidence>
<proteinExistence type="predicted"/>
<keyword evidence="3" id="KW-1003">Cell membrane</keyword>
<dbReference type="AlphaFoldDB" id="A0A8K1ZW05"/>
<dbReference type="Proteomes" id="UP000607397">
    <property type="component" value="Unassembled WGS sequence"/>
</dbReference>
<keyword evidence="5" id="KW-0547">Nucleotide-binding</keyword>
<keyword evidence="2" id="KW-0813">Transport</keyword>
<dbReference type="Pfam" id="PF00664">
    <property type="entry name" value="ABC_membrane"/>
    <property type="match status" value="1"/>
</dbReference>
<dbReference type="InterPro" id="IPR027417">
    <property type="entry name" value="P-loop_NTPase"/>
</dbReference>
<dbReference type="InterPro" id="IPR011527">
    <property type="entry name" value="ABC1_TM_dom"/>
</dbReference>
<evidence type="ECO:0000256" key="5">
    <source>
        <dbReference type="ARBA" id="ARBA00022741"/>
    </source>
</evidence>
<dbReference type="InterPro" id="IPR003593">
    <property type="entry name" value="AAA+_ATPase"/>
</dbReference>
<evidence type="ECO:0000259" key="10">
    <source>
        <dbReference type="PROSITE" id="PS50893"/>
    </source>
</evidence>
<comment type="caution">
    <text evidence="12">The sequence shown here is derived from an EMBL/GenBank/DDBJ whole genome shotgun (WGS) entry which is preliminary data.</text>
</comment>
<feature type="transmembrane region" description="Helical" evidence="9">
    <location>
        <begin position="158"/>
        <end position="183"/>
    </location>
</feature>
<dbReference type="InterPro" id="IPR003439">
    <property type="entry name" value="ABC_transporter-like_ATP-bd"/>
</dbReference>
<dbReference type="SUPFAM" id="SSF90123">
    <property type="entry name" value="ABC transporter transmembrane region"/>
    <property type="match status" value="1"/>
</dbReference>
<dbReference type="SMART" id="SM00382">
    <property type="entry name" value="AAA"/>
    <property type="match status" value="1"/>
</dbReference>
<evidence type="ECO:0000256" key="1">
    <source>
        <dbReference type="ARBA" id="ARBA00004651"/>
    </source>
</evidence>
<dbReference type="RefSeq" id="WP_161824739.1">
    <property type="nucleotide sequence ID" value="NZ_WVIC01000011.1"/>
</dbReference>
<evidence type="ECO:0000313" key="13">
    <source>
        <dbReference type="Proteomes" id="UP000607397"/>
    </source>
</evidence>